<keyword evidence="2" id="KW-0698">rRNA processing</keyword>
<dbReference type="PANTHER" id="PTHR22808">
    <property type="entry name" value="NCL1 YEAST -RELATED NOL1/NOP2/FMU SUN DOMAIN-CONTAINING"/>
    <property type="match status" value="1"/>
</dbReference>
<dbReference type="AlphaFoldDB" id="A0A8J1XIU1"/>
<comment type="subcellular location">
    <subcellularLocation>
        <location evidence="1">Mitochondrion</location>
    </subcellularLocation>
</comment>
<comment type="similarity">
    <text evidence="11">Belongs to the class I-like SAM-binding methyltransferase superfamily. RsmB/NOP family.</text>
</comment>
<feature type="binding site" evidence="11">
    <location>
        <position position="274"/>
    </location>
    <ligand>
        <name>S-adenosyl-L-methionine</name>
        <dbReference type="ChEBI" id="CHEBI:59789"/>
    </ligand>
</feature>
<dbReference type="Pfam" id="PF01189">
    <property type="entry name" value="Methyltr_RsmB-F"/>
    <property type="match status" value="1"/>
</dbReference>
<dbReference type="Gene3D" id="6.20.240.40">
    <property type="match status" value="1"/>
</dbReference>
<dbReference type="OrthoDB" id="8020218at2759"/>
<sequence length="450" mass="50978">MFIRLLRPRSVLLIPKRGRVKTKWATHKKQKLPSLLALEHFDRFYAPMYDKLWPSIRLALLSQQKYGALINNYSNNVDSAVLDLIDTGADNFVQIAQSHKLSEASDIVDKIGLKKDVSIPEILESLQKEKEKPPLVQHDDGHHVETELDSNLYEYMPVETVYTEDELLELKETEENIFRPQDFSVDLIEDTSLSLPIQLKVHTFSRGNVTMFQPPKGDSHRLLDYYLLDAASTLPVLALGLQPRDKVLDLCAAPGGKALTILQTGLTDKLTCNDNSHSRLGRLKTVLNWYIPAADKITILKKDGTKLGHIMTEMFDKVLVDVPCLTDRHMLQTDDNNIFSSGRKRERLSLGDTQKQLLCSAILACKPGGSVVYSTCTLSPNQNDGVIQSTLEWLWENTKIDVSVCNLKPLADACSKTFRFYEHCRYGQLVIPHIRANFGPLYFAKLMRIN</sequence>
<feature type="binding site" evidence="11">
    <location>
        <position position="321"/>
    </location>
    <ligand>
        <name>S-adenosyl-L-methionine</name>
        <dbReference type="ChEBI" id="CHEBI:59789"/>
    </ligand>
</feature>
<keyword evidence="8" id="KW-0496">Mitochondrion</keyword>
<dbReference type="FunFam" id="3.40.50.150:FF:000055">
    <property type="entry name" value="5-methylcytosine rRNA methyltransferase NSUN4"/>
    <property type="match status" value="1"/>
</dbReference>
<dbReference type="EMBL" id="CAIIXF020000011">
    <property type="protein sequence ID" value="CAH1799811.1"/>
    <property type="molecule type" value="Genomic_DNA"/>
</dbReference>
<accession>A0A8J1XIU1</accession>
<dbReference type="GO" id="GO:0031167">
    <property type="term" value="P:rRNA methylation"/>
    <property type="evidence" value="ECO:0007669"/>
    <property type="project" value="TreeGrafter"/>
</dbReference>
<keyword evidence="3 11" id="KW-0489">Methyltransferase</keyword>
<comment type="catalytic activity">
    <reaction evidence="10">
        <text>a cytidine in rRNA + S-adenosyl-L-methionine = a 5-methylcytidine in rRNA + S-adenosyl-L-homocysteine + H(+)</text>
        <dbReference type="Rhea" id="RHEA:61484"/>
        <dbReference type="Rhea" id="RHEA-COMP:15836"/>
        <dbReference type="Rhea" id="RHEA-COMP:15837"/>
        <dbReference type="ChEBI" id="CHEBI:15378"/>
        <dbReference type="ChEBI" id="CHEBI:57856"/>
        <dbReference type="ChEBI" id="CHEBI:59789"/>
        <dbReference type="ChEBI" id="CHEBI:74483"/>
        <dbReference type="ChEBI" id="CHEBI:82748"/>
    </reaction>
</comment>
<feature type="binding site" evidence="11">
    <location>
        <position position="303"/>
    </location>
    <ligand>
        <name>S-adenosyl-L-methionine</name>
        <dbReference type="ChEBI" id="CHEBI:59789"/>
    </ligand>
</feature>
<dbReference type="PRINTS" id="PR02008">
    <property type="entry name" value="RCMTFAMILY"/>
</dbReference>
<name>A0A8J1XIU1_OWEFU</name>
<evidence type="ECO:0000313" key="12">
    <source>
        <dbReference type="EMBL" id="CAH1799811.1"/>
    </source>
</evidence>
<comment type="caution">
    <text evidence="12">The sequence shown here is derived from an EMBL/GenBank/DDBJ whole genome shotgun (WGS) entry which is preliminary data.</text>
</comment>
<evidence type="ECO:0000256" key="9">
    <source>
        <dbReference type="ARBA" id="ARBA00042050"/>
    </source>
</evidence>
<dbReference type="Gene3D" id="3.40.50.150">
    <property type="entry name" value="Vaccinia Virus protein VP39"/>
    <property type="match status" value="1"/>
</dbReference>
<dbReference type="PANTHER" id="PTHR22808:SF3">
    <property type="entry name" value="5-METHYLCYTOSINE RRNA METHYLTRANSFERASE NSUN4"/>
    <property type="match status" value="1"/>
</dbReference>
<dbReference type="GO" id="GO:0005762">
    <property type="term" value="C:mitochondrial large ribosomal subunit"/>
    <property type="evidence" value="ECO:0007669"/>
    <property type="project" value="TreeGrafter"/>
</dbReference>
<keyword evidence="4 11" id="KW-0808">Transferase</keyword>
<dbReference type="PROSITE" id="PS51686">
    <property type="entry name" value="SAM_MT_RSMB_NOP"/>
    <property type="match status" value="1"/>
</dbReference>
<evidence type="ECO:0000256" key="8">
    <source>
        <dbReference type="ARBA" id="ARBA00023128"/>
    </source>
</evidence>
<feature type="active site" description="Nucleophile" evidence="11">
    <location>
        <position position="376"/>
    </location>
</feature>
<gene>
    <name evidence="12" type="ORF">OFUS_LOCUS23780</name>
</gene>
<evidence type="ECO:0000256" key="5">
    <source>
        <dbReference type="ARBA" id="ARBA00022691"/>
    </source>
</evidence>
<evidence type="ECO:0000256" key="7">
    <source>
        <dbReference type="ARBA" id="ARBA00022946"/>
    </source>
</evidence>
<evidence type="ECO:0000256" key="4">
    <source>
        <dbReference type="ARBA" id="ARBA00022679"/>
    </source>
</evidence>
<organism evidence="12 13">
    <name type="scientific">Owenia fusiformis</name>
    <name type="common">Polychaete worm</name>
    <dbReference type="NCBI Taxonomy" id="6347"/>
    <lineage>
        <taxon>Eukaryota</taxon>
        <taxon>Metazoa</taxon>
        <taxon>Spiralia</taxon>
        <taxon>Lophotrochozoa</taxon>
        <taxon>Annelida</taxon>
        <taxon>Polychaeta</taxon>
        <taxon>Sedentaria</taxon>
        <taxon>Canalipalpata</taxon>
        <taxon>Sabellida</taxon>
        <taxon>Oweniida</taxon>
        <taxon>Oweniidae</taxon>
        <taxon>Owenia</taxon>
    </lineage>
</organism>
<proteinExistence type="inferred from homology"/>
<protein>
    <recommendedName>
        <fullName evidence="9">NOL1/NOP2/Sun domain family member 4</fullName>
    </recommendedName>
</protein>
<evidence type="ECO:0000256" key="11">
    <source>
        <dbReference type="PROSITE-ProRule" id="PRU01023"/>
    </source>
</evidence>
<dbReference type="InterPro" id="IPR001678">
    <property type="entry name" value="MeTrfase_RsmB-F_NOP2_dom"/>
</dbReference>
<feature type="binding site" evidence="11">
    <location>
        <begin position="251"/>
        <end position="257"/>
    </location>
    <ligand>
        <name>S-adenosyl-L-methionine</name>
        <dbReference type="ChEBI" id="CHEBI:59789"/>
    </ligand>
</feature>
<dbReference type="GO" id="GO:0008173">
    <property type="term" value="F:RNA methyltransferase activity"/>
    <property type="evidence" value="ECO:0007669"/>
    <property type="project" value="InterPro"/>
</dbReference>
<evidence type="ECO:0000256" key="3">
    <source>
        <dbReference type="ARBA" id="ARBA00022603"/>
    </source>
</evidence>
<keyword evidence="13" id="KW-1185">Reference proteome</keyword>
<evidence type="ECO:0000256" key="2">
    <source>
        <dbReference type="ARBA" id="ARBA00022552"/>
    </source>
</evidence>
<keyword evidence="7" id="KW-0809">Transit peptide</keyword>
<dbReference type="SUPFAM" id="SSF53335">
    <property type="entry name" value="S-adenosyl-L-methionine-dependent methyltransferases"/>
    <property type="match status" value="1"/>
</dbReference>
<evidence type="ECO:0000313" key="13">
    <source>
        <dbReference type="Proteomes" id="UP000749559"/>
    </source>
</evidence>
<evidence type="ECO:0000256" key="6">
    <source>
        <dbReference type="ARBA" id="ARBA00022884"/>
    </source>
</evidence>
<dbReference type="InterPro" id="IPR029063">
    <property type="entry name" value="SAM-dependent_MTases_sf"/>
</dbReference>
<dbReference type="GO" id="GO:0003723">
    <property type="term" value="F:RNA binding"/>
    <property type="evidence" value="ECO:0007669"/>
    <property type="project" value="UniProtKB-UniRule"/>
</dbReference>
<dbReference type="Proteomes" id="UP000749559">
    <property type="component" value="Unassembled WGS sequence"/>
</dbReference>
<evidence type="ECO:0000256" key="10">
    <source>
        <dbReference type="ARBA" id="ARBA00049302"/>
    </source>
</evidence>
<dbReference type="InterPro" id="IPR023267">
    <property type="entry name" value="RCMT"/>
</dbReference>
<keyword evidence="5 11" id="KW-0949">S-adenosyl-L-methionine</keyword>
<keyword evidence="6 11" id="KW-0694">RNA-binding</keyword>
<dbReference type="InterPro" id="IPR049560">
    <property type="entry name" value="MeTrfase_RsmB-F_NOP2_cat"/>
</dbReference>
<evidence type="ECO:0000256" key="1">
    <source>
        <dbReference type="ARBA" id="ARBA00004173"/>
    </source>
</evidence>
<reference evidence="12" key="1">
    <citation type="submission" date="2022-03" db="EMBL/GenBank/DDBJ databases">
        <authorList>
            <person name="Martin C."/>
        </authorList>
    </citation>
    <scope>NUCLEOTIDE SEQUENCE</scope>
</reference>